<evidence type="ECO:0000256" key="10">
    <source>
        <dbReference type="ARBA" id="ARBA00023002"/>
    </source>
</evidence>
<evidence type="ECO:0000313" key="16">
    <source>
        <dbReference type="EMBL" id="AKH38647.1"/>
    </source>
</evidence>
<feature type="transmembrane region" description="Helical" evidence="15">
    <location>
        <begin position="110"/>
        <end position="133"/>
    </location>
</feature>
<protein>
    <recommendedName>
        <fullName evidence="4 14">Protoporphyrinogen IX oxidase</fullName>
        <ecNumber evidence="14">1.3.99.-</ecNumber>
    </recommendedName>
</protein>
<comment type="cofactor">
    <cofactor evidence="14">
        <name>heme b</name>
        <dbReference type="ChEBI" id="CHEBI:60344"/>
    </cofactor>
    <text evidence="14">Binds 1 heme b (iron(II)-protoporphyrin IX) group per subunit.</text>
</comment>
<keyword evidence="19" id="KW-1185">Reference proteome</keyword>
<accession>A0A0F7KIF8</accession>
<feature type="transmembrane region" description="Helical" evidence="15">
    <location>
        <begin position="48"/>
        <end position="70"/>
    </location>
</feature>
<dbReference type="KEGG" id="nco:AAW31_13885"/>
<evidence type="ECO:0000256" key="8">
    <source>
        <dbReference type="ARBA" id="ARBA00022723"/>
    </source>
</evidence>
<evidence type="ECO:0000313" key="21">
    <source>
        <dbReference type="Proteomes" id="UP000324176"/>
    </source>
</evidence>
<dbReference type="OrthoDB" id="5770094at2"/>
<proteinExistence type="inferred from homology"/>
<dbReference type="GO" id="GO:0005886">
    <property type="term" value="C:plasma membrane"/>
    <property type="evidence" value="ECO:0007669"/>
    <property type="project" value="UniProtKB-SubCell"/>
</dbReference>
<organism evidence="16 19">
    <name type="scientific">Nitrosomonas communis</name>
    <dbReference type="NCBI Taxonomy" id="44574"/>
    <lineage>
        <taxon>Bacteria</taxon>
        <taxon>Pseudomonadati</taxon>
        <taxon>Pseudomonadota</taxon>
        <taxon>Betaproteobacteria</taxon>
        <taxon>Nitrosomonadales</taxon>
        <taxon>Nitrosomonadaceae</taxon>
        <taxon>Nitrosomonas</taxon>
    </lineage>
</organism>
<evidence type="ECO:0000256" key="13">
    <source>
        <dbReference type="ARBA" id="ARBA00048390"/>
    </source>
</evidence>
<evidence type="ECO:0000256" key="6">
    <source>
        <dbReference type="ARBA" id="ARBA00022617"/>
    </source>
</evidence>
<dbReference type="PANTHER" id="PTHR40255:SF1">
    <property type="entry name" value="PROTOPORPHYRINOGEN IX OXIDASE"/>
    <property type="match status" value="1"/>
</dbReference>
<reference evidence="19" key="1">
    <citation type="submission" date="2015-05" db="EMBL/GenBank/DDBJ databases">
        <title>Draft genome of Nitrosomonas communis strain Nm2.</title>
        <authorList>
            <person name="Kozlowski J.A."/>
            <person name="Kits K.D."/>
            <person name="Stein L.Y."/>
        </authorList>
    </citation>
    <scope>NUCLEOTIDE SEQUENCE [LARGE SCALE GENOMIC DNA]</scope>
    <source>
        <strain evidence="19">Nm2</strain>
    </source>
</reference>
<feature type="transmembrane region" description="Helical" evidence="15">
    <location>
        <begin position="6"/>
        <end position="27"/>
    </location>
</feature>
<keyword evidence="6 14" id="KW-0349">Heme</keyword>
<dbReference type="GO" id="GO:0070818">
    <property type="term" value="F:protoporphyrinogen oxidase activity"/>
    <property type="evidence" value="ECO:0007669"/>
    <property type="project" value="UniProtKB-UniRule"/>
</dbReference>
<keyword evidence="10" id="KW-0560">Oxidoreductase</keyword>
<dbReference type="Proteomes" id="UP000324176">
    <property type="component" value="Unassembled WGS sequence"/>
</dbReference>
<evidence type="ECO:0000313" key="20">
    <source>
        <dbReference type="Proteomes" id="UP000183454"/>
    </source>
</evidence>
<evidence type="ECO:0000256" key="4">
    <source>
        <dbReference type="ARBA" id="ARBA00017504"/>
    </source>
</evidence>
<dbReference type="EMBL" id="VNHT01000042">
    <property type="protein sequence ID" value="TYP83728.1"/>
    <property type="molecule type" value="Genomic_DNA"/>
</dbReference>
<keyword evidence="5 14" id="KW-1003">Cell membrane</keyword>
<keyword evidence="11 14" id="KW-0408">Iron</keyword>
<comment type="similarity">
    <text evidence="3 14">Belongs to the HemJ family.</text>
</comment>
<dbReference type="InterPro" id="IPR005265">
    <property type="entry name" value="HemJ-like"/>
</dbReference>
<dbReference type="GO" id="GO:0046872">
    <property type="term" value="F:metal ion binding"/>
    <property type="evidence" value="ECO:0007669"/>
    <property type="project" value="UniProtKB-UniRule"/>
</dbReference>
<keyword evidence="8 14" id="KW-0479">Metal-binding</keyword>
<dbReference type="RefSeq" id="WP_046850684.1">
    <property type="nucleotide sequence ID" value="NZ_CBDIPD010000061.1"/>
</dbReference>
<dbReference type="PATRIC" id="fig|44574.3.peg.3375"/>
<evidence type="ECO:0000256" key="9">
    <source>
        <dbReference type="ARBA" id="ARBA00022989"/>
    </source>
</evidence>
<gene>
    <name evidence="16" type="ORF">AAW31_13885</name>
    <name evidence="18" type="ORF">BCL69_10422</name>
    <name evidence="17" type="ORF">SAMN05421882_10142</name>
</gene>
<dbReference type="UniPathway" id="UPA00251">
    <property type="reaction ID" value="UER00324"/>
</dbReference>
<evidence type="ECO:0000256" key="5">
    <source>
        <dbReference type="ARBA" id="ARBA00022475"/>
    </source>
</evidence>
<evidence type="ECO:0000256" key="7">
    <source>
        <dbReference type="ARBA" id="ARBA00022692"/>
    </source>
</evidence>
<feature type="transmembrane region" description="Helical" evidence="15">
    <location>
        <begin position="76"/>
        <end position="98"/>
    </location>
</feature>
<reference evidence="18 21" key="4">
    <citation type="submission" date="2019-07" db="EMBL/GenBank/DDBJ databases">
        <title>Active sludge and wastewater microbial communities from Klosterneuburg, Austria.</title>
        <authorList>
            <person name="Wagner M."/>
        </authorList>
    </citation>
    <scope>NUCLEOTIDE SEQUENCE [LARGE SCALE GENOMIC DNA]</scope>
    <source>
        <strain evidence="18 21">Nm2</strain>
    </source>
</reference>
<comment type="subcellular location">
    <subcellularLocation>
        <location evidence="1">Cell membrane</location>
        <topology evidence="1">Multi-pass membrane protein</topology>
    </subcellularLocation>
</comment>
<evidence type="ECO:0000256" key="3">
    <source>
        <dbReference type="ARBA" id="ARBA00006501"/>
    </source>
</evidence>
<evidence type="ECO:0000313" key="17">
    <source>
        <dbReference type="EMBL" id="SDW50244.1"/>
    </source>
</evidence>
<sequence length="137" mass="15320">MVWLLLLHIVAVLCWCASLLYLPALIVSSASQQSTSVQQRLMDVVVMIYKLFTTPAALIAIISGTTIFLLEEIADSWLILKLTLVFFLVLCHAFSGWIILHNQQASYKKVILSCLFLGIGIVTLILTIIWVVLTKPF</sequence>
<evidence type="ECO:0000256" key="11">
    <source>
        <dbReference type="ARBA" id="ARBA00023004"/>
    </source>
</evidence>
<dbReference type="EMBL" id="FNNH01000014">
    <property type="protein sequence ID" value="SDW50244.1"/>
    <property type="molecule type" value="Genomic_DNA"/>
</dbReference>
<comment type="function">
    <text evidence="14">Catalyzes the oxidation of protoporphyrinogen IX to protoporphyrin IX.</text>
</comment>
<reference evidence="16 19" key="2">
    <citation type="journal article" date="2016" name="Genome Announc.">
        <title>Genome Sequence of Nitrosomonas communis Strain Nm2, a Mesophilic Ammonia-Oxidizing Bacterium Isolated from Mediterranean Soil.</title>
        <authorList>
            <person name="Kozlowski J.A."/>
            <person name="Kits K.D."/>
            <person name="Stein L.Y."/>
        </authorList>
    </citation>
    <scope>NUCLEOTIDE SEQUENCE [LARGE SCALE GENOMIC DNA]</scope>
    <source>
        <strain evidence="16 19">Nm2</strain>
    </source>
</reference>
<keyword evidence="9 15" id="KW-1133">Transmembrane helix</keyword>
<dbReference type="Pfam" id="PF03653">
    <property type="entry name" value="UPF0093"/>
    <property type="match status" value="1"/>
</dbReference>
<evidence type="ECO:0000313" key="19">
    <source>
        <dbReference type="Proteomes" id="UP000034156"/>
    </source>
</evidence>
<evidence type="ECO:0000256" key="12">
    <source>
        <dbReference type="ARBA" id="ARBA00023136"/>
    </source>
</evidence>
<dbReference type="PIRSF" id="PIRSF004638">
    <property type="entry name" value="UCP004638"/>
    <property type="match status" value="1"/>
</dbReference>
<evidence type="ECO:0000256" key="2">
    <source>
        <dbReference type="ARBA" id="ARBA00005073"/>
    </source>
</evidence>
<dbReference type="AlphaFoldDB" id="A0A0F7KIF8"/>
<dbReference type="Proteomes" id="UP000183454">
    <property type="component" value="Unassembled WGS sequence"/>
</dbReference>
<comment type="pathway">
    <text evidence="2 14">Porphyrin-containing compound metabolism; protoporphyrin-IX biosynthesis; protoporphyrin-IX from protoporphyrinogen-IX: step 1/1.</text>
</comment>
<dbReference type="Proteomes" id="UP000034156">
    <property type="component" value="Chromosome"/>
</dbReference>
<evidence type="ECO:0000256" key="1">
    <source>
        <dbReference type="ARBA" id="ARBA00004651"/>
    </source>
</evidence>
<reference evidence="17 20" key="3">
    <citation type="submission" date="2016-10" db="EMBL/GenBank/DDBJ databases">
        <authorList>
            <person name="de Groot N.N."/>
        </authorList>
    </citation>
    <scope>NUCLEOTIDE SEQUENCE [LARGE SCALE GENOMIC DNA]</scope>
    <source>
        <strain evidence="17 20">Nm110</strain>
    </source>
</reference>
<keyword evidence="7 15" id="KW-0812">Transmembrane</keyword>
<comment type="catalytic activity">
    <reaction evidence="13 14">
        <text>protoporphyrinogen IX + 3 A = protoporphyrin IX + 3 AH2</text>
        <dbReference type="Rhea" id="RHEA:62000"/>
        <dbReference type="ChEBI" id="CHEBI:13193"/>
        <dbReference type="ChEBI" id="CHEBI:17499"/>
        <dbReference type="ChEBI" id="CHEBI:57306"/>
        <dbReference type="ChEBI" id="CHEBI:57307"/>
    </reaction>
</comment>
<dbReference type="EMBL" id="CP011451">
    <property type="protein sequence ID" value="AKH38647.1"/>
    <property type="molecule type" value="Genomic_DNA"/>
</dbReference>
<evidence type="ECO:0000313" key="18">
    <source>
        <dbReference type="EMBL" id="TYP83728.1"/>
    </source>
</evidence>
<dbReference type="EC" id="1.3.99.-" evidence="14"/>
<keyword evidence="12 14" id="KW-0472">Membrane</keyword>
<dbReference type="GO" id="GO:0006782">
    <property type="term" value="P:protoporphyrinogen IX biosynthetic process"/>
    <property type="evidence" value="ECO:0007669"/>
    <property type="project" value="UniProtKB-UniRule"/>
</dbReference>
<name>A0A0F7KIF8_9PROT</name>
<evidence type="ECO:0000256" key="15">
    <source>
        <dbReference type="SAM" id="Phobius"/>
    </source>
</evidence>
<evidence type="ECO:0000256" key="14">
    <source>
        <dbReference type="PIRNR" id="PIRNR004638"/>
    </source>
</evidence>
<dbReference type="PANTHER" id="PTHR40255">
    <property type="entry name" value="UPF0093 MEMBRANE PROTEIN SLR1790"/>
    <property type="match status" value="1"/>
</dbReference>